<sequence length="271" mass="30059">MKRQTIHAQVLQTLEISPNMQRITLQADAFTTFPAECESGYIKLLFTPQGQTDLSDLGQARPMMRTYTVRLFSAHDATISIDMVKHGTEGLASRWAQTANIGDVIEVVGPGLISDIPVPADWFLMAADMTALPALSIKLARLPADATGYAVIKVADKADQQAITAPANVELIWLTEADSLPETVTALPWLAGQASAWVACEFDDMRALRQYLRNDKQLPRERIYLSSYWKHGVTEDGHKLLKHADNKQHGPNLLSRAVDLLRNKFTRSHQG</sequence>
<dbReference type="PANTHER" id="PTHR30157">
    <property type="entry name" value="FERRIC REDUCTASE, NADPH-DEPENDENT"/>
    <property type="match status" value="1"/>
</dbReference>
<dbReference type="AlphaFoldDB" id="A0A418YB33"/>
<dbReference type="Gene3D" id="3.40.50.80">
    <property type="entry name" value="Nucleotide-binding domain of ferredoxin-NADP reductase (FNR) module"/>
    <property type="match status" value="1"/>
</dbReference>
<dbReference type="InterPro" id="IPR039374">
    <property type="entry name" value="SIP_fam"/>
</dbReference>
<dbReference type="PANTHER" id="PTHR30157:SF0">
    <property type="entry name" value="NADPH-DEPENDENT FERRIC-CHELATE REDUCTASE"/>
    <property type="match status" value="1"/>
</dbReference>
<dbReference type="RefSeq" id="WP_119911946.1">
    <property type="nucleotide sequence ID" value="NZ_QZCH01000027.1"/>
</dbReference>
<dbReference type="SUPFAM" id="SSF63380">
    <property type="entry name" value="Riboflavin synthase domain-like"/>
    <property type="match status" value="1"/>
</dbReference>
<reference evidence="3 4" key="1">
    <citation type="submission" date="2018-09" db="EMBL/GenBank/DDBJ databases">
        <authorList>
            <person name="Wang F."/>
        </authorList>
    </citation>
    <scope>NUCLEOTIDE SEQUENCE [LARGE SCALE GENOMIC DNA]</scope>
    <source>
        <strain evidence="3 4">PLHSC7-2</strain>
    </source>
</reference>
<proteinExistence type="inferred from homology"/>
<dbReference type="GO" id="GO:0016491">
    <property type="term" value="F:oxidoreductase activity"/>
    <property type="evidence" value="ECO:0007669"/>
    <property type="project" value="InterPro"/>
</dbReference>
<dbReference type="Pfam" id="PF08021">
    <property type="entry name" value="FAD_binding_9"/>
    <property type="match status" value="1"/>
</dbReference>
<feature type="domain" description="FAD-binding FR-type" evidence="2">
    <location>
        <begin position="3"/>
        <end position="117"/>
    </location>
</feature>
<dbReference type="CDD" id="cd06193">
    <property type="entry name" value="siderophore_interacting"/>
    <property type="match status" value="1"/>
</dbReference>
<dbReference type="EMBL" id="QZCH01000027">
    <property type="protein sequence ID" value="RJG40191.1"/>
    <property type="molecule type" value="Genomic_DNA"/>
</dbReference>
<protein>
    <submittedName>
        <fullName evidence="3">Siderophore-interacting protein</fullName>
    </submittedName>
</protein>
<dbReference type="InterPro" id="IPR007037">
    <property type="entry name" value="SIP_rossman_dom"/>
</dbReference>
<keyword evidence="4" id="KW-1185">Reference proteome</keyword>
<dbReference type="InterPro" id="IPR017927">
    <property type="entry name" value="FAD-bd_FR_type"/>
</dbReference>
<evidence type="ECO:0000256" key="1">
    <source>
        <dbReference type="ARBA" id="ARBA00035644"/>
    </source>
</evidence>
<organism evidence="3 4">
    <name type="scientific">Motilimonas pumila</name>
    <dbReference type="NCBI Taxonomy" id="2303987"/>
    <lineage>
        <taxon>Bacteria</taxon>
        <taxon>Pseudomonadati</taxon>
        <taxon>Pseudomonadota</taxon>
        <taxon>Gammaproteobacteria</taxon>
        <taxon>Alteromonadales</taxon>
        <taxon>Alteromonadales genera incertae sedis</taxon>
        <taxon>Motilimonas</taxon>
    </lineage>
</organism>
<dbReference type="Pfam" id="PF04954">
    <property type="entry name" value="SIP"/>
    <property type="match status" value="1"/>
</dbReference>
<dbReference type="PROSITE" id="PS51384">
    <property type="entry name" value="FAD_FR"/>
    <property type="match status" value="1"/>
</dbReference>
<reference evidence="3 4" key="2">
    <citation type="submission" date="2019-01" db="EMBL/GenBank/DDBJ databases">
        <title>Motilimonas pumilus sp. nov., isolated from the gut of sea cucumber (Apostichopus japonicus).</title>
        <authorList>
            <person name="Wang F.-Q."/>
            <person name="Ren L.-H."/>
            <person name="Lin Y.-W."/>
            <person name="Sun G.-H."/>
            <person name="Du Z.-J."/>
            <person name="Zhao J.-X."/>
            <person name="Liu X.-J."/>
            <person name="Liu L.-J."/>
        </authorList>
    </citation>
    <scope>NUCLEOTIDE SEQUENCE [LARGE SCALE GENOMIC DNA]</scope>
    <source>
        <strain evidence="3 4">PLHSC7-2</strain>
    </source>
</reference>
<evidence type="ECO:0000313" key="4">
    <source>
        <dbReference type="Proteomes" id="UP000283255"/>
    </source>
</evidence>
<name>A0A418YB33_9GAMM</name>
<accession>A0A418YB33</accession>
<dbReference type="OrthoDB" id="9814826at2"/>
<comment type="caution">
    <text evidence="3">The sequence shown here is derived from an EMBL/GenBank/DDBJ whole genome shotgun (WGS) entry which is preliminary data.</text>
</comment>
<comment type="similarity">
    <text evidence="1">Belongs to the SIP oxidoreductase family.</text>
</comment>
<dbReference type="InterPro" id="IPR017938">
    <property type="entry name" value="Riboflavin_synthase-like_b-brl"/>
</dbReference>
<dbReference type="Gene3D" id="2.40.30.10">
    <property type="entry name" value="Translation factors"/>
    <property type="match status" value="1"/>
</dbReference>
<gene>
    <name evidence="3" type="ORF">D1Z90_16760</name>
</gene>
<dbReference type="Proteomes" id="UP000283255">
    <property type="component" value="Unassembled WGS sequence"/>
</dbReference>
<dbReference type="InterPro" id="IPR039261">
    <property type="entry name" value="FNR_nucleotide-bd"/>
</dbReference>
<dbReference type="InterPro" id="IPR013113">
    <property type="entry name" value="SIP_FAD-bd"/>
</dbReference>
<evidence type="ECO:0000259" key="2">
    <source>
        <dbReference type="PROSITE" id="PS51384"/>
    </source>
</evidence>
<evidence type="ECO:0000313" key="3">
    <source>
        <dbReference type="EMBL" id="RJG40191.1"/>
    </source>
</evidence>